<evidence type="ECO:0000259" key="2">
    <source>
        <dbReference type="Pfam" id="PF24802"/>
    </source>
</evidence>
<accession>A0A9P4M2B6</accession>
<evidence type="ECO:0000313" key="3">
    <source>
        <dbReference type="EMBL" id="KAF2094360.1"/>
    </source>
</evidence>
<dbReference type="Proteomes" id="UP000799772">
    <property type="component" value="Unassembled WGS sequence"/>
</dbReference>
<feature type="transmembrane region" description="Helical" evidence="1">
    <location>
        <begin position="20"/>
        <end position="39"/>
    </location>
</feature>
<feature type="domain" description="DUF7703" evidence="2">
    <location>
        <begin position="18"/>
        <end position="182"/>
    </location>
</feature>
<dbReference type="InterPro" id="IPR056120">
    <property type="entry name" value="DUF7703"/>
</dbReference>
<evidence type="ECO:0000313" key="4">
    <source>
        <dbReference type="Proteomes" id="UP000799772"/>
    </source>
</evidence>
<feature type="transmembrane region" description="Helical" evidence="1">
    <location>
        <begin position="125"/>
        <end position="151"/>
    </location>
</feature>
<name>A0A9P4M2B6_9PEZI</name>
<dbReference type="PANTHER" id="PTHR37013">
    <property type="entry name" value="INTEGRAL MEMBRANE PROTEIN (AFU_ORTHOLOGUE AFUA_1G05950)-RELATED"/>
    <property type="match status" value="1"/>
</dbReference>
<gene>
    <name evidence="3" type="ORF">NA57DRAFT_80173</name>
</gene>
<dbReference type="AlphaFoldDB" id="A0A9P4M2B6"/>
<feature type="transmembrane region" description="Helical" evidence="1">
    <location>
        <begin position="92"/>
        <end position="113"/>
    </location>
</feature>
<keyword evidence="4" id="KW-1185">Reference proteome</keyword>
<organism evidence="3 4">
    <name type="scientific">Rhizodiscina lignyota</name>
    <dbReference type="NCBI Taxonomy" id="1504668"/>
    <lineage>
        <taxon>Eukaryota</taxon>
        <taxon>Fungi</taxon>
        <taxon>Dikarya</taxon>
        <taxon>Ascomycota</taxon>
        <taxon>Pezizomycotina</taxon>
        <taxon>Dothideomycetes</taxon>
        <taxon>Pleosporomycetidae</taxon>
        <taxon>Aulographales</taxon>
        <taxon>Rhizodiscinaceae</taxon>
        <taxon>Rhizodiscina</taxon>
    </lineage>
</organism>
<keyword evidence="1" id="KW-0472">Membrane</keyword>
<dbReference type="OrthoDB" id="405906at2759"/>
<feature type="transmembrane region" description="Helical" evidence="1">
    <location>
        <begin position="51"/>
        <end position="72"/>
    </location>
</feature>
<comment type="caution">
    <text evidence="3">The sequence shown here is derived from an EMBL/GenBank/DDBJ whole genome shotgun (WGS) entry which is preliminary data.</text>
</comment>
<dbReference type="Pfam" id="PF24802">
    <property type="entry name" value="DUF7703"/>
    <property type="match status" value="1"/>
</dbReference>
<evidence type="ECO:0000256" key="1">
    <source>
        <dbReference type="SAM" id="Phobius"/>
    </source>
</evidence>
<keyword evidence="1" id="KW-1133">Transmembrane helix</keyword>
<protein>
    <recommendedName>
        <fullName evidence="2">DUF7703 domain-containing protein</fullName>
    </recommendedName>
</protein>
<proteinExistence type="predicted"/>
<sequence length="259" mass="28791">MLFASWELVSRFSGASTTGTILNSIARIPMLSGFALVLYSRMHLVVTSKRVLRGALAFIIVVAIIFDPPTVVEGVLGHNRTIVLRVIRHCEIIYAVQEVLLAGIYIWGFWGFTKGSHSEPRTKKTFALLIGAEVMIFSVHVVVMVLALMDIVLAKRIILAFTYALKLKVEFLLLNSLLKYSQHEQNRPTIEWLPKLPVDAEKGFVSPVMPVTSCIQTAPWNDFEKHAAMQSLGELRTVQPIISTPSTERSSFIGELALG</sequence>
<reference evidence="3" key="1">
    <citation type="journal article" date="2020" name="Stud. Mycol.">
        <title>101 Dothideomycetes genomes: a test case for predicting lifestyles and emergence of pathogens.</title>
        <authorList>
            <person name="Haridas S."/>
            <person name="Albert R."/>
            <person name="Binder M."/>
            <person name="Bloem J."/>
            <person name="Labutti K."/>
            <person name="Salamov A."/>
            <person name="Andreopoulos B."/>
            <person name="Baker S."/>
            <person name="Barry K."/>
            <person name="Bills G."/>
            <person name="Bluhm B."/>
            <person name="Cannon C."/>
            <person name="Castanera R."/>
            <person name="Culley D."/>
            <person name="Daum C."/>
            <person name="Ezra D."/>
            <person name="Gonzalez J."/>
            <person name="Henrissat B."/>
            <person name="Kuo A."/>
            <person name="Liang C."/>
            <person name="Lipzen A."/>
            <person name="Lutzoni F."/>
            <person name="Magnuson J."/>
            <person name="Mondo S."/>
            <person name="Nolan M."/>
            <person name="Ohm R."/>
            <person name="Pangilinan J."/>
            <person name="Park H.-J."/>
            <person name="Ramirez L."/>
            <person name="Alfaro M."/>
            <person name="Sun H."/>
            <person name="Tritt A."/>
            <person name="Yoshinaga Y."/>
            <person name="Zwiers L.-H."/>
            <person name="Turgeon B."/>
            <person name="Goodwin S."/>
            <person name="Spatafora J."/>
            <person name="Crous P."/>
            <person name="Grigoriev I."/>
        </authorList>
    </citation>
    <scope>NUCLEOTIDE SEQUENCE</scope>
    <source>
        <strain evidence="3">CBS 133067</strain>
    </source>
</reference>
<dbReference type="EMBL" id="ML978134">
    <property type="protein sequence ID" value="KAF2094360.1"/>
    <property type="molecule type" value="Genomic_DNA"/>
</dbReference>
<keyword evidence="1" id="KW-0812">Transmembrane</keyword>